<protein>
    <submittedName>
        <fullName evidence="1">11473_t:CDS:1</fullName>
    </submittedName>
</protein>
<gene>
    <name evidence="1" type="ORF">SPELUC_LOCUS2856</name>
</gene>
<sequence>MSTAPGSIYGFACGSTELSKIQKIYLFVTTSCVYAVVVIFQIGYSLLQSQADRCSQDTSTIRFFINTTFVFIKIYIVGLLPIIAIRKALIQESVRIDTAPSLAEDLKLLFSKKRAYIVPLVYIVSAVSIGSTFFDIIDSDHGIKRALLLHPGDKDFWCPVHRKDNCKSLLPTINEYYLIELIHNIILGIVCGFDFLIYKRHKLTFNIVERIPGFMESKKTYTNLECGCDCAAIWGVFLDCKIIFMEYILRMATKSHPIKVFSTIGVFMDPHAILIDGLHANQQPYYQQIAFLELWHISKFDHDRRVTIYADFNRKQPFNCTLHNNPTSAWTEISRTCMDFILGLANAAQNEIKTQQRRKLEMKNKHDLFKKLTEAAKKQKQSVKVGQRNLDVGVTADTLTKDREYWEMKLLEWFHPVGGNQRPYVRKLYCLLVAPLFKRSIERRTKNVFKDLHVTVYAIQALTMLTVRSLHEDTHGIVQNDISNVFESMLDCLMSLERYAKEPPLDDWDIGDPFTNTPYKVLVDPFIVING</sequence>
<organism evidence="1 2">
    <name type="scientific">Cetraspora pellucida</name>
    <dbReference type="NCBI Taxonomy" id="1433469"/>
    <lineage>
        <taxon>Eukaryota</taxon>
        <taxon>Fungi</taxon>
        <taxon>Fungi incertae sedis</taxon>
        <taxon>Mucoromycota</taxon>
        <taxon>Glomeromycotina</taxon>
        <taxon>Glomeromycetes</taxon>
        <taxon>Diversisporales</taxon>
        <taxon>Gigasporaceae</taxon>
        <taxon>Cetraspora</taxon>
    </lineage>
</organism>
<evidence type="ECO:0000313" key="1">
    <source>
        <dbReference type="EMBL" id="CAG8497623.1"/>
    </source>
</evidence>
<name>A0ACA9KWJ2_9GLOM</name>
<accession>A0ACA9KWJ2</accession>
<dbReference type="Proteomes" id="UP000789366">
    <property type="component" value="Unassembled WGS sequence"/>
</dbReference>
<evidence type="ECO:0000313" key="2">
    <source>
        <dbReference type="Proteomes" id="UP000789366"/>
    </source>
</evidence>
<dbReference type="EMBL" id="CAJVPW010002047">
    <property type="protein sequence ID" value="CAG8497623.1"/>
    <property type="molecule type" value="Genomic_DNA"/>
</dbReference>
<comment type="caution">
    <text evidence="1">The sequence shown here is derived from an EMBL/GenBank/DDBJ whole genome shotgun (WGS) entry which is preliminary data.</text>
</comment>
<proteinExistence type="predicted"/>
<reference evidence="1" key="1">
    <citation type="submission" date="2021-06" db="EMBL/GenBank/DDBJ databases">
        <authorList>
            <person name="Kallberg Y."/>
            <person name="Tangrot J."/>
            <person name="Rosling A."/>
        </authorList>
    </citation>
    <scope>NUCLEOTIDE SEQUENCE</scope>
    <source>
        <strain evidence="1">28 12/20/2015</strain>
    </source>
</reference>
<keyword evidence="2" id="KW-1185">Reference proteome</keyword>